<feature type="domain" description="N-acetyltransferase" evidence="3">
    <location>
        <begin position="1"/>
        <end position="160"/>
    </location>
</feature>
<dbReference type="PANTHER" id="PTHR43072:SF23">
    <property type="entry name" value="UPF0039 PROTEIN C11D3.02C"/>
    <property type="match status" value="1"/>
</dbReference>
<dbReference type="Gene3D" id="3.40.630.30">
    <property type="match status" value="1"/>
</dbReference>
<dbReference type="GO" id="GO:0016747">
    <property type="term" value="F:acyltransferase activity, transferring groups other than amino-acyl groups"/>
    <property type="evidence" value="ECO:0007669"/>
    <property type="project" value="InterPro"/>
</dbReference>
<evidence type="ECO:0000313" key="4">
    <source>
        <dbReference type="EMBL" id="MBK8573163.1"/>
    </source>
</evidence>
<gene>
    <name evidence="4" type="ORF">IPN91_11060</name>
</gene>
<keyword evidence="2" id="KW-0012">Acyltransferase</keyword>
<protein>
    <submittedName>
        <fullName evidence="4">N-acetyltransferase</fullName>
    </submittedName>
</protein>
<dbReference type="EMBL" id="JADKCH010000012">
    <property type="protein sequence ID" value="MBK8573163.1"/>
    <property type="molecule type" value="Genomic_DNA"/>
</dbReference>
<accession>A0A936F317</accession>
<evidence type="ECO:0000313" key="5">
    <source>
        <dbReference type="Proteomes" id="UP000709959"/>
    </source>
</evidence>
<dbReference type="NCBIfam" id="NF040504">
    <property type="entry name" value="resist_ArsN1b"/>
    <property type="match status" value="1"/>
</dbReference>
<dbReference type="SUPFAM" id="SSF55729">
    <property type="entry name" value="Acyl-CoA N-acyltransferases (Nat)"/>
    <property type="match status" value="1"/>
</dbReference>
<evidence type="ECO:0000259" key="3">
    <source>
        <dbReference type="PROSITE" id="PS51186"/>
    </source>
</evidence>
<organism evidence="4 5">
    <name type="scientific">Candidatus Geothrix odensensis</name>
    <dbReference type="NCBI Taxonomy" id="2954440"/>
    <lineage>
        <taxon>Bacteria</taxon>
        <taxon>Pseudomonadati</taxon>
        <taxon>Acidobacteriota</taxon>
        <taxon>Holophagae</taxon>
        <taxon>Holophagales</taxon>
        <taxon>Holophagaceae</taxon>
        <taxon>Geothrix</taxon>
    </lineage>
</organism>
<evidence type="ECO:0000256" key="1">
    <source>
        <dbReference type="ARBA" id="ARBA00022679"/>
    </source>
</evidence>
<comment type="caution">
    <text evidence="4">The sequence shown here is derived from an EMBL/GenBank/DDBJ whole genome shotgun (WGS) entry which is preliminary data.</text>
</comment>
<dbReference type="AlphaFoldDB" id="A0A936F317"/>
<dbReference type="InterPro" id="IPR016181">
    <property type="entry name" value="Acyl_CoA_acyltransferase"/>
</dbReference>
<keyword evidence="1" id="KW-0808">Transferase</keyword>
<dbReference type="Proteomes" id="UP000709959">
    <property type="component" value="Unassembled WGS sequence"/>
</dbReference>
<dbReference type="InterPro" id="IPR000182">
    <property type="entry name" value="GNAT_dom"/>
</dbReference>
<dbReference type="Pfam" id="PF13420">
    <property type="entry name" value="Acetyltransf_4"/>
    <property type="match status" value="1"/>
</dbReference>
<dbReference type="PROSITE" id="PS51186">
    <property type="entry name" value="GNAT"/>
    <property type="match status" value="1"/>
</dbReference>
<sequence>MIRPVRPADAQALADIYNPYIRDTTVTFEEEPVTAEEMALRIETVTAAYPWLIWEEEDRVLGYAYSSVWRARAAYRHATETAIYFATDQCGKGRGALLYRALLDELRRRGFHLVLGGLALPNEASVRLHEKLGFRKAGHMREAGRKFDRWIDVGFWELLL</sequence>
<name>A0A936F317_9BACT</name>
<evidence type="ECO:0000256" key="2">
    <source>
        <dbReference type="ARBA" id="ARBA00023315"/>
    </source>
</evidence>
<proteinExistence type="predicted"/>
<reference evidence="4 5" key="1">
    <citation type="submission" date="2020-10" db="EMBL/GenBank/DDBJ databases">
        <title>Connecting structure to function with the recovery of over 1000 high-quality activated sludge metagenome-assembled genomes encoding full-length rRNA genes using long-read sequencing.</title>
        <authorList>
            <person name="Singleton C.M."/>
            <person name="Petriglieri F."/>
            <person name="Kristensen J.M."/>
            <person name="Kirkegaard R.H."/>
            <person name="Michaelsen T.Y."/>
            <person name="Andersen M.H."/>
            <person name="Karst S.M."/>
            <person name="Dueholm M.S."/>
            <person name="Nielsen P.H."/>
            <person name="Albertsen M."/>
        </authorList>
    </citation>
    <scope>NUCLEOTIDE SEQUENCE [LARGE SCALE GENOMIC DNA]</scope>
    <source>
        <strain evidence="4">OdNE_18-Q3-R46-58_MAXAC.008</strain>
    </source>
</reference>
<dbReference type="PANTHER" id="PTHR43072">
    <property type="entry name" value="N-ACETYLTRANSFERASE"/>
    <property type="match status" value="1"/>
</dbReference>